<name>A0A162D4L4_9CRUS</name>
<dbReference type="Proteomes" id="UP000076858">
    <property type="component" value="Unassembled WGS sequence"/>
</dbReference>
<feature type="non-terminal residue" evidence="1">
    <location>
        <position position="1"/>
    </location>
</feature>
<protein>
    <submittedName>
        <fullName evidence="1">Uncharacterized protein</fullName>
    </submittedName>
</protein>
<organism evidence="1 2">
    <name type="scientific">Daphnia magna</name>
    <dbReference type="NCBI Taxonomy" id="35525"/>
    <lineage>
        <taxon>Eukaryota</taxon>
        <taxon>Metazoa</taxon>
        <taxon>Ecdysozoa</taxon>
        <taxon>Arthropoda</taxon>
        <taxon>Crustacea</taxon>
        <taxon>Branchiopoda</taxon>
        <taxon>Diplostraca</taxon>
        <taxon>Cladocera</taxon>
        <taxon>Anomopoda</taxon>
        <taxon>Daphniidae</taxon>
        <taxon>Daphnia</taxon>
    </lineage>
</organism>
<proteinExistence type="predicted"/>
<dbReference type="EMBL" id="LRGB01016178">
    <property type="protein sequence ID" value="KZR98684.1"/>
    <property type="molecule type" value="Genomic_DNA"/>
</dbReference>
<dbReference type="AlphaFoldDB" id="A0A162D4L4"/>
<sequence>LFSGGWQLPKPTFFLLEFHFSFFFPIAILTKSLVRLDPYPLSSCRSRERLSHSYREPSAPYRWKSSLEVSIIIGTA</sequence>
<reference evidence="1 2" key="1">
    <citation type="submission" date="2016-03" db="EMBL/GenBank/DDBJ databases">
        <title>EvidentialGene: Evidence-directed Construction of Genes on Genomes.</title>
        <authorList>
            <person name="Gilbert D.G."/>
            <person name="Choi J.-H."/>
            <person name="Mockaitis K."/>
            <person name="Colbourne J."/>
            <person name="Pfrender M."/>
        </authorList>
    </citation>
    <scope>NUCLEOTIDE SEQUENCE [LARGE SCALE GENOMIC DNA]</scope>
    <source>
        <strain evidence="1 2">Xinb3</strain>
        <tissue evidence="1">Complete organism</tissue>
    </source>
</reference>
<evidence type="ECO:0000313" key="1">
    <source>
        <dbReference type="EMBL" id="KZR98684.1"/>
    </source>
</evidence>
<accession>A0A162D4L4</accession>
<keyword evidence="2" id="KW-1185">Reference proteome</keyword>
<evidence type="ECO:0000313" key="2">
    <source>
        <dbReference type="Proteomes" id="UP000076858"/>
    </source>
</evidence>
<comment type="caution">
    <text evidence="1">The sequence shown here is derived from an EMBL/GenBank/DDBJ whole genome shotgun (WGS) entry which is preliminary data.</text>
</comment>
<gene>
    <name evidence="1" type="ORF">APZ42_005783</name>
</gene>